<evidence type="ECO:0000313" key="6">
    <source>
        <dbReference type="Proteomes" id="UP001597097"/>
    </source>
</evidence>
<organism evidence="5 6">
    <name type="scientific">Nonomuraea guangzhouensis</name>
    <dbReference type="NCBI Taxonomy" id="1291555"/>
    <lineage>
        <taxon>Bacteria</taxon>
        <taxon>Bacillati</taxon>
        <taxon>Actinomycetota</taxon>
        <taxon>Actinomycetes</taxon>
        <taxon>Streptosporangiales</taxon>
        <taxon>Streptosporangiaceae</taxon>
        <taxon>Nonomuraea</taxon>
    </lineage>
</organism>
<dbReference type="InterPro" id="IPR057739">
    <property type="entry name" value="Glyco_hydro_29_N"/>
</dbReference>
<keyword evidence="6" id="KW-1185">Reference proteome</keyword>
<protein>
    <submittedName>
        <fullName evidence="5">CBM35 domain-containing protein</fullName>
    </submittedName>
</protein>
<dbReference type="InterPro" id="IPR000933">
    <property type="entry name" value="Glyco_hydro_29"/>
</dbReference>
<dbReference type="Pfam" id="PF16990">
    <property type="entry name" value="CBM_35"/>
    <property type="match status" value="2"/>
</dbReference>
<gene>
    <name evidence="5" type="ORF">ACFSJ0_29445</name>
</gene>
<comment type="caution">
    <text evidence="5">The sequence shown here is derived from an EMBL/GenBank/DDBJ whole genome shotgun (WGS) entry which is preliminary data.</text>
</comment>
<dbReference type="PANTHER" id="PTHR10030">
    <property type="entry name" value="ALPHA-L-FUCOSIDASE"/>
    <property type="match status" value="1"/>
</dbReference>
<dbReference type="PROSITE" id="PS50022">
    <property type="entry name" value="FA58C_3"/>
    <property type="match status" value="1"/>
</dbReference>
<proteinExistence type="predicted"/>
<dbReference type="CDD" id="cd04081">
    <property type="entry name" value="CBM35_galactosidase-like"/>
    <property type="match status" value="2"/>
</dbReference>
<feature type="domain" description="F5/8 type C" evidence="4">
    <location>
        <begin position="448"/>
        <end position="605"/>
    </location>
</feature>
<evidence type="ECO:0000256" key="2">
    <source>
        <dbReference type="ARBA" id="ARBA00022801"/>
    </source>
</evidence>
<dbReference type="InterPro" id="IPR018905">
    <property type="entry name" value="A-galactase_NEW3"/>
</dbReference>
<accession>A0ABW4GEU1</accession>
<keyword evidence="3" id="KW-0326">Glycosidase</keyword>
<dbReference type="Pfam" id="PF00754">
    <property type="entry name" value="F5_F8_type_C"/>
    <property type="match status" value="1"/>
</dbReference>
<keyword evidence="2" id="KW-0378">Hydrolase</keyword>
<dbReference type="InterPro" id="IPR000421">
    <property type="entry name" value="FA58C"/>
</dbReference>
<evidence type="ECO:0000256" key="1">
    <source>
        <dbReference type="ARBA" id="ARBA00022729"/>
    </source>
</evidence>
<dbReference type="Proteomes" id="UP001597097">
    <property type="component" value="Unassembled WGS sequence"/>
</dbReference>
<dbReference type="Pfam" id="PF01120">
    <property type="entry name" value="Alpha_L_fucos"/>
    <property type="match status" value="1"/>
</dbReference>
<dbReference type="EMBL" id="JBHUCM010000025">
    <property type="protein sequence ID" value="MFD1541210.1"/>
    <property type="molecule type" value="Genomic_DNA"/>
</dbReference>
<dbReference type="PANTHER" id="PTHR10030:SF37">
    <property type="entry name" value="ALPHA-L-FUCOSIDASE-RELATED"/>
    <property type="match status" value="1"/>
</dbReference>
<dbReference type="InterPro" id="IPR005084">
    <property type="entry name" value="CBM6"/>
</dbReference>
<reference evidence="6" key="1">
    <citation type="journal article" date="2019" name="Int. J. Syst. Evol. Microbiol.">
        <title>The Global Catalogue of Microorganisms (GCM) 10K type strain sequencing project: providing services to taxonomists for standard genome sequencing and annotation.</title>
        <authorList>
            <consortium name="The Broad Institute Genomics Platform"/>
            <consortium name="The Broad Institute Genome Sequencing Center for Infectious Disease"/>
            <person name="Wu L."/>
            <person name="Ma J."/>
        </authorList>
    </citation>
    <scope>NUCLEOTIDE SEQUENCE [LARGE SCALE GENOMIC DNA]</scope>
    <source>
        <strain evidence="6">CGMCC 1.15399</strain>
    </source>
</reference>
<dbReference type="Pfam" id="PF10633">
    <property type="entry name" value="NPCBM_assoc"/>
    <property type="match status" value="1"/>
</dbReference>
<dbReference type="RefSeq" id="WP_219538839.1">
    <property type="nucleotide sequence ID" value="NZ_JAHKRM010000051.1"/>
</dbReference>
<keyword evidence="1" id="KW-0732">Signal</keyword>
<sequence>MSEESSLVGVTPLQPDERAIAMPRRRTSARVLSACAALLLALTAFIAGAPAAGAEIEHPRQQWLRESTAGLFLHWGMFTAPRHLDCAAWERDVTGGGWSPDYWVDEARKLGASYIVLATFHSRLGYARPWPSKIPGSCATQRDLLGELVKAGQAKGVRVILYMTDDPQWHNEQGVETLDSAAYSAYKGKQVDLTTRNGFGQFSYDLFFEVMENYPDLAGFWIDNDNEYWEQNQLYEQIRQKRPSWLLSNNNEDTPIMDTVSNEQKTGMTPAYDYPQAAWTPMPRLVEADYKLPTTGDWWYDGGSHPVDFRLSTGRYVTNAGSSMKSLMAETPMVNGKFPPQQEEFNSFMSTWVPPIKESLQGTEGGGYMYGGMQPGFWNDGAHGVVTVEPGAKIQYVHVVTRPRTDLVRLRDNGYRVSAVTDLRTGQRMRFAQSGGYLTILGITQWDTYDTVFKVETQGQEHFYPQAGLKATASSARADHPASALVDGSFQNYWDAGAKLPVSLTLDLGRQRRAAYLAVNQREWSPSYARETFGRPEDSARIKDYRVYASDDGKHWGKPVRTGAMRSARGVQFVDLGDTSARYLKLEVLNTWAGPQAPRFYQELQIDEIKVASDYPVGFGAAVPLEAERQARSGSARPDLCRACSGLARVTGLGGGPRNAVTYREVTVAAAGTYRLELDHTTAAATSLSVSVNGAAAVAVPVSGDNADVPAATALAVPLNAGANTITLFSTARQGPGLDRIAVAPLPPASEVPKTTMTVDPSGLQWVATGQQSMKVSAKLRLDVDDALDQVNLAPVAPAGWTVTGGPATAATLRLGQTLEGSWTLTSPPGQDVTSADIPITASFQVLSRPNQVTRPLRVRLRPADRVFMREAEDSRNGLGSAGITSCSLCSGGQKVRNLGGAADAYVLFENVTVDAARQYTLFIDFTVNGDRSFFVTVNDAAPVEVKVSGVGNSTPYTTSVPVTLRAGANTIKIHNDTAAAPDLDRLSLG</sequence>
<evidence type="ECO:0000259" key="4">
    <source>
        <dbReference type="PROSITE" id="PS50022"/>
    </source>
</evidence>
<evidence type="ECO:0000313" key="5">
    <source>
        <dbReference type="EMBL" id="MFD1541210.1"/>
    </source>
</evidence>
<dbReference type="SMART" id="SM00812">
    <property type="entry name" value="Alpha_L_fucos"/>
    <property type="match status" value="1"/>
</dbReference>
<evidence type="ECO:0000256" key="3">
    <source>
        <dbReference type="ARBA" id="ARBA00023295"/>
    </source>
</evidence>
<name>A0ABW4GEU1_9ACTN</name>